<gene>
    <name evidence="1" type="ORF">YC6258_01507</name>
</gene>
<protein>
    <submittedName>
        <fullName evidence="1">Uncharacterized protein</fullName>
    </submittedName>
</protein>
<dbReference type="AlphaFoldDB" id="A0A0C5V1X4"/>
<evidence type="ECO:0000313" key="2">
    <source>
        <dbReference type="Proteomes" id="UP000032266"/>
    </source>
</evidence>
<reference evidence="1 2" key="1">
    <citation type="submission" date="2014-01" db="EMBL/GenBank/DDBJ databases">
        <title>Full genme sequencing of cellulolytic bacterium Gynuella sunshinyii YC6258T gen. nov., sp. nov.</title>
        <authorList>
            <person name="Khan H."/>
            <person name="Chung E.J."/>
            <person name="Chung Y.R."/>
        </authorList>
    </citation>
    <scope>NUCLEOTIDE SEQUENCE [LARGE SCALE GENOMIC DNA]</scope>
    <source>
        <strain evidence="1 2">YC6258</strain>
    </source>
</reference>
<proteinExistence type="predicted"/>
<dbReference type="Proteomes" id="UP000032266">
    <property type="component" value="Chromosome"/>
</dbReference>
<accession>A0A0C5V1X4</accession>
<organism evidence="1 2">
    <name type="scientific">Gynuella sunshinyii YC6258</name>
    <dbReference type="NCBI Taxonomy" id="1445510"/>
    <lineage>
        <taxon>Bacteria</taxon>
        <taxon>Pseudomonadati</taxon>
        <taxon>Pseudomonadota</taxon>
        <taxon>Gammaproteobacteria</taxon>
        <taxon>Oceanospirillales</taxon>
        <taxon>Saccharospirillaceae</taxon>
        <taxon>Gynuella</taxon>
    </lineage>
</organism>
<dbReference type="EMBL" id="CP007142">
    <property type="protein sequence ID" value="AJQ93555.1"/>
    <property type="molecule type" value="Genomic_DNA"/>
</dbReference>
<keyword evidence="2" id="KW-1185">Reference proteome</keyword>
<dbReference type="InterPro" id="IPR007546">
    <property type="entry name" value="DUF503"/>
</dbReference>
<dbReference type="InterPro" id="IPR036746">
    <property type="entry name" value="TT1725-like_sf"/>
</dbReference>
<dbReference type="Gene3D" id="3.30.70.1120">
    <property type="entry name" value="TT1725-like"/>
    <property type="match status" value="1"/>
</dbReference>
<dbReference type="Pfam" id="PF04456">
    <property type="entry name" value="DUF503"/>
    <property type="match status" value="1"/>
</dbReference>
<sequence>MQIILMQYHIRFHGVESLKDKNQRVARLVKFLGGHSDVAASETELREELDHSILSVLVVAPNRKLLDQRKQQLEVALNDRLDAEILDLQQQFL</sequence>
<name>A0A0C5V1X4_9GAMM</name>
<evidence type="ECO:0000313" key="1">
    <source>
        <dbReference type="EMBL" id="AJQ93555.1"/>
    </source>
</evidence>
<dbReference type="HOGENOM" id="CLU_2395596_0_0_6"/>
<dbReference type="KEGG" id="gsn:YC6258_01507"/>
<dbReference type="SUPFAM" id="SSF103007">
    <property type="entry name" value="Hypothetical protein TT1725"/>
    <property type="match status" value="1"/>
</dbReference>
<dbReference type="STRING" id="1445510.YC6258_01507"/>